<evidence type="ECO:0000256" key="4">
    <source>
        <dbReference type="ARBA" id="ARBA00022827"/>
    </source>
</evidence>
<dbReference type="SUPFAM" id="SSF51905">
    <property type="entry name" value="FAD/NAD(P)-binding domain"/>
    <property type="match status" value="1"/>
</dbReference>
<dbReference type="OMA" id="HAHEAYQ"/>
<evidence type="ECO:0000313" key="7">
    <source>
        <dbReference type="EMBL" id="EIW77556.1"/>
    </source>
</evidence>
<dbReference type="PRINTS" id="PR00420">
    <property type="entry name" value="RNGMNOXGNASE"/>
</dbReference>
<reference evidence="8" key="1">
    <citation type="journal article" date="2012" name="Science">
        <title>The Paleozoic origin of enzymatic lignin decomposition reconstructed from 31 fungal genomes.</title>
        <authorList>
            <person name="Floudas D."/>
            <person name="Binder M."/>
            <person name="Riley R."/>
            <person name="Barry K."/>
            <person name="Blanchette R.A."/>
            <person name="Henrissat B."/>
            <person name="Martinez A.T."/>
            <person name="Otillar R."/>
            <person name="Spatafora J.W."/>
            <person name="Yadav J.S."/>
            <person name="Aerts A."/>
            <person name="Benoit I."/>
            <person name="Boyd A."/>
            <person name="Carlson A."/>
            <person name="Copeland A."/>
            <person name="Coutinho P.M."/>
            <person name="de Vries R.P."/>
            <person name="Ferreira P."/>
            <person name="Findley K."/>
            <person name="Foster B."/>
            <person name="Gaskell J."/>
            <person name="Glotzer D."/>
            <person name="Gorecki P."/>
            <person name="Heitman J."/>
            <person name="Hesse C."/>
            <person name="Hori C."/>
            <person name="Igarashi K."/>
            <person name="Jurgens J.A."/>
            <person name="Kallen N."/>
            <person name="Kersten P."/>
            <person name="Kohler A."/>
            <person name="Kuees U."/>
            <person name="Kumar T.K.A."/>
            <person name="Kuo A."/>
            <person name="LaButti K."/>
            <person name="Larrondo L.F."/>
            <person name="Lindquist E."/>
            <person name="Ling A."/>
            <person name="Lombard V."/>
            <person name="Lucas S."/>
            <person name="Lundell T."/>
            <person name="Martin R."/>
            <person name="McLaughlin D.J."/>
            <person name="Morgenstern I."/>
            <person name="Morin E."/>
            <person name="Murat C."/>
            <person name="Nagy L.G."/>
            <person name="Nolan M."/>
            <person name="Ohm R.A."/>
            <person name="Patyshakuliyeva A."/>
            <person name="Rokas A."/>
            <person name="Ruiz-Duenas F.J."/>
            <person name="Sabat G."/>
            <person name="Salamov A."/>
            <person name="Samejima M."/>
            <person name="Schmutz J."/>
            <person name="Slot J.C."/>
            <person name="St John F."/>
            <person name="Stenlid J."/>
            <person name="Sun H."/>
            <person name="Sun S."/>
            <person name="Syed K."/>
            <person name="Tsang A."/>
            <person name="Wiebenga A."/>
            <person name="Young D."/>
            <person name="Pisabarro A."/>
            <person name="Eastwood D.C."/>
            <person name="Martin F."/>
            <person name="Cullen D."/>
            <person name="Grigoriev I.V."/>
            <person name="Hibbett D.S."/>
        </authorList>
    </citation>
    <scope>NUCLEOTIDE SEQUENCE [LARGE SCALE GENOMIC DNA]</scope>
    <source>
        <strain evidence="8">RWD-64-598 SS2</strain>
    </source>
</reference>
<dbReference type="InterPro" id="IPR002938">
    <property type="entry name" value="FAD-bd"/>
</dbReference>
<evidence type="ECO:0000259" key="6">
    <source>
        <dbReference type="Pfam" id="PF01494"/>
    </source>
</evidence>
<dbReference type="SUPFAM" id="SSF52833">
    <property type="entry name" value="Thioredoxin-like"/>
    <property type="match status" value="1"/>
</dbReference>
<dbReference type="InterPro" id="IPR036249">
    <property type="entry name" value="Thioredoxin-like_sf"/>
</dbReference>
<proteinExistence type="inferred from homology"/>
<comment type="similarity">
    <text evidence="2">Belongs to the PheA/TfdB FAD monooxygenase family.</text>
</comment>
<evidence type="ECO:0000313" key="8">
    <source>
        <dbReference type="Proteomes" id="UP000053558"/>
    </source>
</evidence>
<dbReference type="KEGG" id="cput:CONPUDRAFT_156772"/>
<dbReference type="Pfam" id="PF01494">
    <property type="entry name" value="FAD_binding_3"/>
    <property type="match status" value="1"/>
</dbReference>
<keyword evidence="3" id="KW-0285">Flavoprotein</keyword>
<dbReference type="AlphaFoldDB" id="A0A5M3MEW7"/>
<evidence type="ECO:0000256" key="5">
    <source>
        <dbReference type="ARBA" id="ARBA00023002"/>
    </source>
</evidence>
<gene>
    <name evidence="7" type="ORF">CONPUDRAFT_156772</name>
</gene>
<dbReference type="GO" id="GO:0016709">
    <property type="term" value="F:oxidoreductase activity, acting on paired donors, with incorporation or reduction of molecular oxygen, NAD(P)H as one donor, and incorporation of one atom of oxygen"/>
    <property type="evidence" value="ECO:0007669"/>
    <property type="project" value="UniProtKB-ARBA"/>
</dbReference>
<dbReference type="Gene3D" id="3.40.30.120">
    <property type="match status" value="1"/>
</dbReference>
<sequence length="556" mass="60445">MPPSLSDSIPVLISGAGPTGLTAALVLLRNGINVRIIEKLSVFHPGSRGPGLQPRTLELFHQAGVHEIINAAQPPTPFRSYKPGTMEPDKGIVMGKTHAPTPHFPYADRVVLGQHRTEHILREHIAKYDVHVELSTELRSFEQNGDYITVQLVKKRQDSEEETAETVQAQYLIGADGARSAVRKGLGCTFLGETCDDARIITGDIRFVGEGLTRDYFHRFGVVGKKSVFLRPCRSIGTNDDGYQLVMGGAEIDVSATLAGGHEAVYAIIQELVPTKLEFRELIWVGEFRPNIRMADKFGEGRVFIAGDAAHPTGGQGLNSSVQDAFNLAWKLSLVLKHLSPPSLLTTYTTERHPIIAEMLNITTAILNQAALGSDRAWEHPEKLRMLGVNYRASPLVLDELSPAVDRAPTPAYGEADEVLAGALVAGDRAPDAPGVVDGEGRAYRMFDILQPVRHTVLVFAPSVGEAEDVVKAVEGRESWEDIVRVVIVVPIGASIKGTESLGGVLVLRDADQFAYAGFRAKEGDKRVVVVRPDGYMGAVVRGVDGIERYFKGIFL</sequence>
<dbReference type="RefSeq" id="XP_007771973.1">
    <property type="nucleotide sequence ID" value="XM_007773783.1"/>
</dbReference>
<protein>
    <recommendedName>
        <fullName evidence="6">FAD-binding domain-containing protein</fullName>
    </recommendedName>
</protein>
<keyword evidence="4" id="KW-0274">FAD</keyword>
<dbReference type="InterPro" id="IPR036188">
    <property type="entry name" value="FAD/NAD-bd_sf"/>
</dbReference>
<dbReference type="Gene3D" id="3.30.70.2450">
    <property type="match status" value="1"/>
</dbReference>
<name>A0A5M3MEW7_CONPW</name>
<comment type="cofactor">
    <cofactor evidence="1">
        <name>FAD</name>
        <dbReference type="ChEBI" id="CHEBI:57692"/>
    </cofactor>
</comment>
<dbReference type="GO" id="GO:0071949">
    <property type="term" value="F:FAD binding"/>
    <property type="evidence" value="ECO:0007669"/>
    <property type="project" value="InterPro"/>
</dbReference>
<keyword evidence="5" id="KW-0560">Oxidoreductase</keyword>
<dbReference type="PANTHER" id="PTHR43004">
    <property type="entry name" value="TRK SYSTEM POTASSIUM UPTAKE PROTEIN"/>
    <property type="match status" value="1"/>
</dbReference>
<accession>A0A5M3MEW7</accession>
<evidence type="ECO:0000256" key="2">
    <source>
        <dbReference type="ARBA" id="ARBA00007801"/>
    </source>
</evidence>
<organism evidence="7 8">
    <name type="scientific">Coniophora puteana (strain RWD-64-598)</name>
    <name type="common">Brown rot fungus</name>
    <dbReference type="NCBI Taxonomy" id="741705"/>
    <lineage>
        <taxon>Eukaryota</taxon>
        <taxon>Fungi</taxon>
        <taxon>Dikarya</taxon>
        <taxon>Basidiomycota</taxon>
        <taxon>Agaricomycotina</taxon>
        <taxon>Agaricomycetes</taxon>
        <taxon>Agaricomycetidae</taxon>
        <taxon>Boletales</taxon>
        <taxon>Coniophorineae</taxon>
        <taxon>Coniophoraceae</taxon>
        <taxon>Coniophora</taxon>
    </lineage>
</organism>
<evidence type="ECO:0000256" key="3">
    <source>
        <dbReference type="ARBA" id="ARBA00022630"/>
    </source>
</evidence>
<keyword evidence="8" id="KW-1185">Reference proteome</keyword>
<dbReference type="PANTHER" id="PTHR43004:SF19">
    <property type="entry name" value="BINDING MONOOXYGENASE, PUTATIVE (JCVI)-RELATED"/>
    <property type="match status" value="1"/>
</dbReference>
<dbReference type="Proteomes" id="UP000053558">
    <property type="component" value="Unassembled WGS sequence"/>
</dbReference>
<dbReference type="InterPro" id="IPR050641">
    <property type="entry name" value="RIFMO-like"/>
</dbReference>
<dbReference type="GeneID" id="19203628"/>
<evidence type="ECO:0000256" key="1">
    <source>
        <dbReference type="ARBA" id="ARBA00001974"/>
    </source>
</evidence>
<dbReference type="OrthoDB" id="2690153at2759"/>
<comment type="caution">
    <text evidence="7">The sequence shown here is derived from an EMBL/GenBank/DDBJ whole genome shotgun (WGS) entry which is preliminary data.</text>
</comment>
<dbReference type="EMBL" id="JH711583">
    <property type="protein sequence ID" value="EIW77556.1"/>
    <property type="molecule type" value="Genomic_DNA"/>
</dbReference>
<feature type="domain" description="FAD-binding" evidence="6">
    <location>
        <begin position="9"/>
        <end position="360"/>
    </location>
</feature>
<dbReference type="Gene3D" id="3.50.50.60">
    <property type="entry name" value="FAD/NAD(P)-binding domain"/>
    <property type="match status" value="1"/>
</dbReference>